<dbReference type="Proteomes" id="UP000322139">
    <property type="component" value="Unassembled WGS sequence"/>
</dbReference>
<dbReference type="Gene3D" id="1.10.287.760">
    <property type="entry name" value="YqgQ-like"/>
    <property type="match status" value="1"/>
</dbReference>
<dbReference type="SUPFAM" id="SSF158379">
    <property type="entry name" value="YqgQ-like"/>
    <property type="match status" value="1"/>
</dbReference>
<dbReference type="EMBL" id="VTER01000012">
    <property type="protein sequence ID" value="TYS44262.1"/>
    <property type="molecule type" value="Genomic_DNA"/>
</dbReference>
<protein>
    <submittedName>
        <fullName evidence="1">DUF910 family protein</fullName>
    </submittedName>
</protein>
<dbReference type="AlphaFoldDB" id="A0A5D4R3L4"/>
<evidence type="ECO:0000313" key="1">
    <source>
        <dbReference type="EMBL" id="TYS44262.1"/>
    </source>
</evidence>
<gene>
    <name evidence="1" type="ORF">FZD51_20510</name>
</gene>
<evidence type="ECO:0000313" key="2">
    <source>
        <dbReference type="Proteomes" id="UP000322139"/>
    </source>
</evidence>
<proteinExistence type="predicted"/>
<name>A0A5D4R3L4_9BACI</name>
<accession>A0A5D4R3L4</accession>
<organism evidence="1 2">
    <name type="scientific">Bacillus infantis</name>
    <dbReference type="NCBI Taxonomy" id="324767"/>
    <lineage>
        <taxon>Bacteria</taxon>
        <taxon>Bacillati</taxon>
        <taxon>Bacillota</taxon>
        <taxon>Bacilli</taxon>
        <taxon>Bacillales</taxon>
        <taxon>Bacillaceae</taxon>
        <taxon>Bacillus</taxon>
    </lineage>
</organism>
<dbReference type="InterPro" id="IPR009256">
    <property type="entry name" value="YqgQ-like"/>
</dbReference>
<comment type="caution">
    <text evidence="1">The sequence shown here is derived from an EMBL/GenBank/DDBJ whole genome shotgun (WGS) entry which is preliminary data.</text>
</comment>
<sequence length="67" mass="8089">MKSIYDVQQFLKKYGTFIYIGDRSADLELMEEELMELRQSQLIDPKDFQTALLLVRHERQLLNKNKR</sequence>
<dbReference type="RefSeq" id="WP_148976465.1">
    <property type="nucleotide sequence ID" value="NZ_JBNIKT010000006.1"/>
</dbReference>
<dbReference type="InterPro" id="IPR023164">
    <property type="entry name" value="YqgQ-like_sf"/>
</dbReference>
<dbReference type="Pfam" id="PF06014">
    <property type="entry name" value="YqgQ-like"/>
    <property type="match status" value="1"/>
</dbReference>
<reference evidence="1 2" key="1">
    <citation type="submission" date="2019-08" db="EMBL/GenBank/DDBJ databases">
        <title>Bacillus genomes from the desert of Cuatro Cienegas, Coahuila.</title>
        <authorList>
            <person name="Olmedo-Alvarez G."/>
        </authorList>
    </citation>
    <scope>NUCLEOTIDE SEQUENCE [LARGE SCALE GENOMIC DNA]</scope>
    <source>
        <strain evidence="1 2">CH446_14T</strain>
    </source>
</reference>